<protein>
    <submittedName>
        <fullName evidence="2">Podospora anserina S mat+ genomic DNA chromosome 1, supercontig 1</fullName>
    </submittedName>
</protein>
<evidence type="ECO:0000256" key="1">
    <source>
        <dbReference type="SAM" id="MobiDB-lite"/>
    </source>
</evidence>
<evidence type="ECO:0000313" key="2">
    <source>
        <dbReference type="EMBL" id="CAP59930.1"/>
    </source>
</evidence>
<dbReference type="HOGENOM" id="CLU_2741113_0_0_1"/>
<dbReference type="AlphaFoldDB" id="B2AA19"/>
<feature type="compositionally biased region" description="Low complexity" evidence="1">
    <location>
        <begin position="42"/>
        <end position="63"/>
    </location>
</feature>
<organism evidence="2">
    <name type="scientific">Podospora anserina (strain S / ATCC MYA-4624 / DSM 980 / FGSC 10383)</name>
    <name type="common">Pleurage anserina</name>
    <dbReference type="NCBI Taxonomy" id="515849"/>
    <lineage>
        <taxon>Eukaryota</taxon>
        <taxon>Fungi</taxon>
        <taxon>Dikarya</taxon>
        <taxon>Ascomycota</taxon>
        <taxon>Pezizomycotina</taxon>
        <taxon>Sordariomycetes</taxon>
        <taxon>Sordariomycetidae</taxon>
        <taxon>Sordariales</taxon>
        <taxon>Podosporaceae</taxon>
        <taxon>Podospora</taxon>
        <taxon>Podospora anserina</taxon>
    </lineage>
</organism>
<gene>
    <name evidence="2" type="ORF">PODANS_1_2530</name>
</gene>
<name>B2AA19_PODAN</name>
<feature type="region of interest" description="Disordered" evidence="1">
    <location>
        <begin position="1"/>
        <end position="71"/>
    </location>
</feature>
<feature type="compositionally biased region" description="Basic and acidic residues" evidence="1">
    <location>
        <begin position="31"/>
        <end position="40"/>
    </location>
</feature>
<reference evidence="2" key="2">
    <citation type="submission" date="2008-07" db="EMBL/GenBank/DDBJ databases">
        <authorList>
            <person name="Genoscope - CEA"/>
        </authorList>
    </citation>
    <scope>NUCLEOTIDE SEQUENCE</scope>
    <source>
        <strain evidence="2">S mat+</strain>
    </source>
</reference>
<accession>B2AA19</accession>
<dbReference type="KEGG" id="pan:PODANSg09497"/>
<dbReference type="VEuPathDB" id="FungiDB:PODANS_1_2530"/>
<proteinExistence type="predicted"/>
<dbReference type="GeneID" id="6197605"/>
<reference evidence="2" key="1">
    <citation type="journal article" date="2008" name="Genome Biol.">
        <title>The genome sequence of the model ascomycete fungus Podospora anserina.</title>
        <authorList>
            <person name="Espagne E."/>
            <person name="Lespinet O."/>
            <person name="Malagnac F."/>
            <person name="Da Silva C."/>
            <person name="Jaillon O."/>
            <person name="Porcel B.M."/>
            <person name="Couloux A."/>
            <person name="Aury J.-M."/>
            <person name="Segurens B."/>
            <person name="Poulain J."/>
            <person name="Anthouard V."/>
            <person name="Grossetete S."/>
            <person name="Khalili H."/>
            <person name="Coppin E."/>
            <person name="Dequard-Chablat M."/>
            <person name="Picard M."/>
            <person name="Contamine V."/>
            <person name="Arnaise S."/>
            <person name="Bourdais A."/>
            <person name="Berteaux-Lecellier V."/>
            <person name="Gautheret D."/>
            <person name="de Vries R.P."/>
            <person name="Battaglia E."/>
            <person name="Coutinho P.M."/>
            <person name="Danchin E.G.J."/>
            <person name="Henrissat B."/>
            <person name="El Khoury R."/>
            <person name="Sainsard-Chanet A."/>
            <person name="Boivin A."/>
            <person name="Pinan-Lucarre B."/>
            <person name="Sellem C.H."/>
            <person name="Debuchy R."/>
            <person name="Wincker P."/>
            <person name="Weissenbach J."/>
            <person name="Silar P."/>
        </authorList>
    </citation>
    <scope>NUCLEOTIDE SEQUENCE [LARGE SCALE GENOMIC DNA]</scope>
    <source>
        <strain evidence="2">S mat+</strain>
    </source>
</reference>
<dbReference type="EMBL" id="CU633438">
    <property type="protein sequence ID" value="CAP59930.1"/>
    <property type="molecule type" value="Genomic_DNA"/>
</dbReference>
<sequence length="71" mass="7902">MGGGNVRSQGRAEACPQRKGCCPQGRFSAQEQREGHEHHLQHLQADLPLDLPQAPARAALQQRQARRETHV</sequence>
<dbReference type="RefSeq" id="XP_001912449.1">
    <property type="nucleotide sequence ID" value="XM_001912414.1"/>
</dbReference>